<reference evidence="2" key="1">
    <citation type="submission" date="2018-05" db="EMBL/GenBank/DDBJ databases">
        <title>Draft genome of Mucuna pruriens seed.</title>
        <authorList>
            <person name="Nnadi N.E."/>
            <person name="Vos R."/>
            <person name="Hasami M.H."/>
            <person name="Devisetty U.K."/>
            <person name="Aguiy J.C."/>
        </authorList>
    </citation>
    <scope>NUCLEOTIDE SEQUENCE [LARGE SCALE GENOMIC DNA]</scope>
    <source>
        <strain evidence="2">JCA_2017</strain>
    </source>
</reference>
<evidence type="ECO:0000313" key="2">
    <source>
        <dbReference type="EMBL" id="RDX99081.1"/>
    </source>
</evidence>
<evidence type="ECO:0000256" key="1">
    <source>
        <dbReference type="SAM" id="Phobius"/>
    </source>
</evidence>
<accession>A0A371H8F3</accession>
<dbReference type="OrthoDB" id="414945at2759"/>
<feature type="non-terminal residue" evidence="2">
    <location>
        <position position="1"/>
    </location>
</feature>
<comment type="caution">
    <text evidence="2">The sequence shown here is derived from an EMBL/GenBank/DDBJ whole genome shotgun (WGS) entry which is preliminary data.</text>
</comment>
<gene>
    <name evidence="2" type="ORF">CR513_17923</name>
</gene>
<dbReference type="PANTHER" id="PTHR11439">
    <property type="entry name" value="GAG-POL-RELATED RETROTRANSPOSON"/>
    <property type="match status" value="1"/>
</dbReference>
<organism evidence="2 3">
    <name type="scientific">Mucuna pruriens</name>
    <name type="common">Velvet bean</name>
    <name type="synonym">Dolichos pruriens</name>
    <dbReference type="NCBI Taxonomy" id="157652"/>
    <lineage>
        <taxon>Eukaryota</taxon>
        <taxon>Viridiplantae</taxon>
        <taxon>Streptophyta</taxon>
        <taxon>Embryophyta</taxon>
        <taxon>Tracheophyta</taxon>
        <taxon>Spermatophyta</taxon>
        <taxon>Magnoliopsida</taxon>
        <taxon>eudicotyledons</taxon>
        <taxon>Gunneridae</taxon>
        <taxon>Pentapetalae</taxon>
        <taxon>rosids</taxon>
        <taxon>fabids</taxon>
        <taxon>Fabales</taxon>
        <taxon>Fabaceae</taxon>
        <taxon>Papilionoideae</taxon>
        <taxon>50 kb inversion clade</taxon>
        <taxon>NPAAA clade</taxon>
        <taxon>indigoferoid/millettioid clade</taxon>
        <taxon>Phaseoleae</taxon>
        <taxon>Mucuna</taxon>
    </lineage>
</organism>
<name>A0A371H8F3_MUCPR</name>
<keyword evidence="1" id="KW-0472">Membrane</keyword>
<proteinExistence type="predicted"/>
<evidence type="ECO:0000313" key="3">
    <source>
        <dbReference type="Proteomes" id="UP000257109"/>
    </source>
</evidence>
<dbReference type="EMBL" id="QJKJ01003310">
    <property type="protein sequence ID" value="RDX99081.1"/>
    <property type="molecule type" value="Genomic_DNA"/>
</dbReference>
<dbReference type="PANTHER" id="PTHR11439:SF470">
    <property type="entry name" value="CYSTEINE-RICH RLK (RECEPTOR-LIKE PROTEIN KINASE) 8"/>
    <property type="match status" value="1"/>
</dbReference>
<dbReference type="Proteomes" id="UP000257109">
    <property type="component" value="Unassembled WGS sequence"/>
</dbReference>
<keyword evidence="1" id="KW-0812">Transmembrane</keyword>
<feature type="transmembrane region" description="Helical" evidence="1">
    <location>
        <begin position="34"/>
        <end position="54"/>
    </location>
</feature>
<protein>
    <recommendedName>
        <fullName evidence="4">Mitochondrial protein</fullName>
    </recommendedName>
</protein>
<evidence type="ECO:0008006" key="4">
    <source>
        <dbReference type="Google" id="ProtNLM"/>
    </source>
</evidence>
<keyword evidence="1" id="KW-1133">Transmembrane helix</keyword>
<keyword evidence="3" id="KW-1185">Reference proteome</keyword>
<dbReference type="AlphaFoldDB" id="A0A371H8F3"/>
<sequence length="104" mass="12194">MNVISQFMHNPRESHLQAVYRILHYLKGNPRKEILNLNISFLFFVIFIAINIAYNPMQHERIKIVGERPSVYVLCSINRITGLNNSTFHDLITKSRMKNIYSST</sequence>